<accession>A0A9J6FHU4</accession>
<evidence type="ECO:0000313" key="3">
    <source>
        <dbReference type="Proteomes" id="UP000821853"/>
    </source>
</evidence>
<organism evidence="2 3">
    <name type="scientific">Haemaphysalis longicornis</name>
    <name type="common">Bush tick</name>
    <dbReference type="NCBI Taxonomy" id="44386"/>
    <lineage>
        <taxon>Eukaryota</taxon>
        <taxon>Metazoa</taxon>
        <taxon>Ecdysozoa</taxon>
        <taxon>Arthropoda</taxon>
        <taxon>Chelicerata</taxon>
        <taxon>Arachnida</taxon>
        <taxon>Acari</taxon>
        <taxon>Parasitiformes</taxon>
        <taxon>Ixodida</taxon>
        <taxon>Ixodoidea</taxon>
        <taxon>Ixodidae</taxon>
        <taxon>Haemaphysalinae</taxon>
        <taxon>Haemaphysalis</taxon>
    </lineage>
</organism>
<comment type="caution">
    <text evidence="2">The sequence shown here is derived from an EMBL/GenBank/DDBJ whole genome shotgun (WGS) entry which is preliminary data.</text>
</comment>
<sequence length="83" mass="8607">MGLTRCGRSLLLFPARSDESVSETTVLLPRSPKQQPGIASPRSGGDSTRARTPSTQDSADGGTQGGRDGDATEDLYDSPGDVV</sequence>
<dbReference type="Proteomes" id="UP000821853">
    <property type="component" value="Chromosome 1"/>
</dbReference>
<gene>
    <name evidence="2" type="ORF">HPB48_015595</name>
</gene>
<name>A0A9J6FHU4_HAELO</name>
<dbReference type="EMBL" id="JABSTR010000001">
    <property type="protein sequence ID" value="KAH9362491.1"/>
    <property type="molecule type" value="Genomic_DNA"/>
</dbReference>
<protein>
    <submittedName>
        <fullName evidence="2">Uncharacterized protein</fullName>
    </submittedName>
</protein>
<reference evidence="2 3" key="1">
    <citation type="journal article" date="2020" name="Cell">
        <title>Large-Scale Comparative Analyses of Tick Genomes Elucidate Their Genetic Diversity and Vector Capacities.</title>
        <authorList>
            <consortium name="Tick Genome and Microbiome Consortium (TIGMIC)"/>
            <person name="Jia N."/>
            <person name="Wang J."/>
            <person name="Shi W."/>
            <person name="Du L."/>
            <person name="Sun Y."/>
            <person name="Zhan W."/>
            <person name="Jiang J.F."/>
            <person name="Wang Q."/>
            <person name="Zhang B."/>
            <person name="Ji P."/>
            <person name="Bell-Sakyi L."/>
            <person name="Cui X.M."/>
            <person name="Yuan T.T."/>
            <person name="Jiang B.G."/>
            <person name="Yang W.F."/>
            <person name="Lam T.T."/>
            <person name="Chang Q.C."/>
            <person name="Ding S.J."/>
            <person name="Wang X.J."/>
            <person name="Zhu J.G."/>
            <person name="Ruan X.D."/>
            <person name="Zhao L."/>
            <person name="Wei J.T."/>
            <person name="Ye R.Z."/>
            <person name="Que T.C."/>
            <person name="Du C.H."/>
            <person name="Zhou Y.H."/>
            <person name="Cheng J.X."/>
            <person name="Dai P.F."/>
            <person name="Guo W.B."/>
            <person name="Han X.H."/>
            <person name="Huang E.J."/>
            <person name="Li L.F."/>
            <person name="Wei W."/>
            <person name="Gao Y.C."/>
            <person name="Liu J.Z."/>
            <person name="Shao H.Z."/>
            <person name="Wang X."/>
            <person name="Wang C.C."/>
            <person name="Yang T.C."/>
            <person name="Huo Q.B."/>
            <person name="Li W."/>
            <person name="Chen H.Y."/>
            <person name="Chen S.E."/>
            <person name="Zhou L.G."/>
            <person name="Ni X.B."/>
            <person name="Tian J.H."/>
            <person name="Sheng Y."/>
            <person name="Liu T."/>
            <person name="Pan Y.S."/>
            <person name="Xia L.Y."/>
            <person name="Li J."/>
            <person name="Zhao F."/>
            <person name="Cao W.C."/>
        </authorList>
    </citation>
    <scope>NUCLEOTIDE SEQUENCE [LARGE SCALE GENOMIC DNA]</scope>
    <source>
        <strain evidence="2">HaeL-2018</strain>
    </source>
</reference>
<evidence type="ECO:0000313" key="2">
    <source>
        <dbReference type="EMBL" id="KAH9362491.1"/>
    </source>
</evidence>
<keyword evidence="3" id="KW-1185">Reference proteome</keyword>
<feature type="region of interest" description="Disordered" evidence="1">
    <location>
        <begin position="17"/>
        <end position="83"/>
    </location>
</feature>
<dbReference type="AlphaFoldDB" id="A0A9J6FHU4"/>
<evidence type="ECO:0000256" key="1">
    <source>
        <dbReference type="SAM" id="MobiDB-lite"/>
    </source>
</evidence>
<dbReference type="VEuPathDB" id="VectorBase:HLOH_057652"/>
<proteinExistence type="predicted"/>